<name>C3ZHX0_BRAFL</name>
<dbReference type="AlphaFoldDB" id="C3ZHX0"/>
<protein>
    <submittedName>
        <fullName evidence="2">Uncharacterized protein</fullName>
    </submittedName>
</protein>
<feature type="region of interest" description="Disordered" evidence="1">
    <location>
        <begin position="90"/>
        <end position="123"/>
    </location>
</feature>
<sequence>MPKRAKKCPGCGQDNSLHPNGRGNKHCKGISQPVHPVHSDTESEEATPPAGGKVKATADLERRKAELQEQLKQARLEKEVAELEEELKKARCSTEPAKETDPTLPKPPELHTKDPAHTSLLGPGDITLQQLRDNSPLQAEVTAKYPDLIGSRKKTEGKTLSPEAFVYSFESAEPKKYDELTMEEFLVGSMGLLQTAVASMPQWELAGRLSILQCACTKLARYKWSVVRSFHAAALREALQKPGLLVGGLDPLKRDVL</sequence>
<accession>C3ZHX0</accession>
<gene>
    <name evidence="2" type="ORF">BRAFLDRAFT_88753</name>
</gene>
<evidence type="ECO:0000256" key="1">
    <source>
        <dbReference type="SAM" id="MobiDB-lite"/>
    </source>
</evidence>
<organism>
    <name type="scientific">Branchiostoma floridae</name>
    <name type="common">Florida lancelet</name>
    <name type="synonym">Amphioxus</name>
    <dbReference type="NCBI Taxonomy" id="7739"/>
    <lineage>
        <taxon>Eukaryota</taxon>
        <taxon>Metazoa</taxon>
        <taxon>Chordata</taxon>
        <taxon>Cephalochordata</taxon>
        <taxon>Leptocardii</taxon>
        <taxon>Amphioxiformes</taxon>
        <taxon>Branchiostomatidae</taxon>
        <taxon>Branchiostoma</taxon>
    </lineage>
</organism>
<reference evidence="2" key="1">
    <citation type="journal article" date="2008" name="Nature">
        <title>The amphioxus genome and the evolution of the chordate karyotype.</title>
        <authorList>
            <consortium name="US DOE Joint Genome Institute (JGI-PGF)"/>
            <person name="Putnam N.H."/>
            <person name="Butts T."/>
            <person name="Ferrier D.E.K."/>
            <person name="Furlong R.F."/>
            <person name="Hellsten U."/>
            <person name="Kawashima T."/>
            <person name="Robinson-Rechavi M."/>
            <person name="Shoguchi E."/>
            <person name="Terry A."/>
            <person name="Yu J.-K."/>
            <person name="Benito-Gutierrez E.L."/>
            <person name="Dubchak I."/>
            <person name="Garcia-Fernandez J."/>
            <person name="Gibson-Brown J.J."/>
            <person name="Grigoriev I.V."/>
            <person name="Horton A.C."/>
            <person name="de Jong P.J."/>
            <person name="Jurka J."/>
            <person name="Kapitonov V.V."/>
            <person name="Kohara Y."/>
            <person name="Kuroki Y."/>
            <person name="Lindquist E."/>
            <person name="Lucas S."/>
            <person name="Osoegawa K."/>
            <person name="Pennacchio L.A."/>
            <person name="Salamov A.A."/>
            <person name="Satou Y."/>
            <person name="Sauka-Spengler T."/>
            <person name="Schmutz J."/>
            <person name="Shin-I T."/>
            <person name="Toyoda A."/>
            <person name="Bronner-Fraser M."/>
            <person name="Fujiyama A."/>
            <person name="Holland L.Z."/>
            <person name="Holland P.W.H."/>
            <person name="Satoh N."/>
            <person name="Rokhsar D.S."/>
        </authorList>
    </citation>
    <scope>NUCLEOTIDE SEQUENCE [LARGE SCALE GENOMIC DNA]</scope>
    <source>
        <strain evidence="2">S238N-H82</strain>
        <tissue evidence="2">Testes</tissue>
    </source>
</reference>
<evidence type="ECO:0000313" key="2">
    <source>
        <dbReference type="EMBL" id="EEN47825.1"/>
    </source>
</evidence>
<feature type="region of interest" description="Disordered" evidence="1">
    <location>
        <begin position="1"/>
        <end position="61"/>
    </location>
</feature>
<proteinExistence type="predicted"/>
<dbReference type="InParanoid" id="C3ZHX0"/>
<dbReference type="EMBL" id="GG666625">
    <property type="protein sequence ID" value="EEN47825.1"/>
    <property type="molecule type" value="Genomic_DNA"/>
</dbReference>